<dbReference type="EMBL" id="UINC01018892">
    <property type="protein sequence ID" value="SVA79679.1"/>
    <property type="molecule type" value="Genomic_DNA"/>
</dbReference>
<organism evidence="1">
    <name type="scientific">marine metagenome</name>
    <dbReference type="NCBI Taxonomy" id="408172"/>
    <lineage>
        <taxon>unclassified sequences</taxon>
        <taxon>metagenomes</taxon>
        <taxon>ecological metagenomes</taxon>
    </lineage>
</organism>
<sequence>MIRTITFSIYIFISSMIVVSAQQLNLDDTYESPIQNAYGLGDILLPPGKWKVFDLEEVGTVDSGDFFVYASLMPANVSEAERRYNDVVNVNLFGSNSEETEYRKSFFICEGSWFNNSDIMKIDRRPDGTFEETCAVNLADPTVNIAD</sequence>
<feature type="non-terminal residue" evidence="1">
    <location>
        <position position="147"/>
    </location>
</feature>
<proteinExistence type="predicted"/>
<accession>A0A381YRT5</accession>
<evidence type="ECO:0000313" key="1">
    <source>
        <dbReference type="EMBL" id="SVA79679.1"/>
    </source>
</evidence>
<reference evidence="1" key="1">
    <citation type="submission" date="2018-05" db="EMBL/GenBank/DDBJ databases">
        <authorList>
            <person name="Lanie J.A."/>
            <person name="Ng W.-L."/>
            <person name="Kazmierczak K.M."/>
            <person name="Andrzejewski T.M."/>
            <person name="Davidsen T.M."/>
            <person name="Wayne K.J."/>
            <person name="Tettelin H."/>
            <person name="Glass J.I."/>
            <person name="Rusch D."/>
            <person name="Podicherti R."/>
            <person name="Tsui H.-C.T."/>
            <person name="Winkler M.E."/>
        </authorList>
    </citation>
    <scope>NUCLEOTIDE SEQUENCE</scope>
</reference>
<dbReference type="AlphaFoldDB" id="A0A381YRT5"/>
<gene>
    <name evidence="1" type="ORF">METZ01_LOCUS132533</name>
</gene>
<name>A0A381YRT5_9ZZZZ</name>
<protein>
    <submittedName>
        <fullName evidence="1">Uncharacterized protein</fullName>
    </submittedName>
</protein>